<dbReference type="EMBL" id="SCWD01000001">
    <property type="protein sequence ID" value="TDM04396.1"/>
    <property type="molecule type" value="Genomic_DNA"/>
</dbReference>
<keyword evidence="3" id="KW-1185">Reference proteome</keyword>
<dbReference type="InterPro" id="IPR051675">
    <property type="entry name" value="Endo/Exo/Phosphatase_dom_1"/>
</dbReference>
<evidence type="ECO:0000259" key="1">
    <source>
        <dbReference type="SMART" id="SM00278"/>
    </source>
</evidence>
<dbReference type="Proteomes" id="UP000295280">
    <property type="component" value="Unassembled WGS sequence"/>
</dbReference>
<name>A0A9Q8CN81_9STAP</name>
<proteinExistence type="predicted"/>
<gene>
    <name evidence="2" type="ORF">ERX40_04300</name>
</gene>
<dbReference type="GO" id="GO:0006281">
    <property type="term" value="P:DNA repair"/>
    <property type="evidence" value="ECO:0007669"/>
    <property type="project" value="InterPro"/>
</dbReference>
<dbReference type="InterPro" id="IPR004509">
    <property type="entry name" value="Competence_ComEA_HhH"/>
</dbReference>
<dbReference type="GO" id="GO:0015628">
    <property type="term" value="P:protein secretion by the type II secretion system"/>
    <property type="evidence" value="ECO:0007669"/>
    <property type="project" value="TreeGrafter"/>
</dbReference>
<evidence type="ECO:0000313" key="3">
    <source>
        <dbReference type="Proteomes" id="UP000295280"/>
    </source>
</evidence>
<comment type="caution">
    <text evidence="2">The sequence shown here is derived from an EMBL/GenBank/DDBJ whole genome shotgun (WGS) entry which is preliminary data.</text>
</comment>
<dbReference type="AlphaFoldDB" id="A0A9Q8CN81"/>
<dbReference type="NCBIfam" id="TIGR00426">
    <property type="entry name" value="competence protein ComEA helix-hairpin-helix repeat region"/>
    <property type="match status" value="1"/>
</dbReference>
<protein>
    <submittedName>
        <fullName evidence="2">ComEA protein</fullName>
    </submittedName>
</protein>
<dbReference type="SMART" id="SM00278">
    <property type="entry name" value="HhH1"/>
    <property type="match status" value="2"/>
</dbReference>
<dbReference type="PANTHER" id="PTHR21180:SF32">
    <property type="entry name" value="ENDONUCLEASE_EXONUCLEASE_PHOSPHATASE FAMILY DOMAIN-CONTAINING PROTEIN 1"/>
    <property type="match status" value="1"/>
</dbReference>
<dbReference type="OrthoDB" id="9790239at2"/>
<dbReference type="Pfam" id="PF12836">
    <property type="entry name" value="HHH_3"/>
    <property type="match status" value="1"/>
</dbReference>
<feature type="domain" description="Helix-hairpin-helix DNA-binding motif class 1" evidence="1">
    <location>
        <begin position="183"/>
        <end position="202"/>
    </location>
</feature>
<evidence type="ECO:0000313" key="2">
    <source>
        <dbReference type="EMBL" id="TDM04396.1"/>
    </source>
</evidence>
<dbReference type="GO" id="GO:0003677">
    <property type="term" value="F:DNA binding"/>
    <property type="evidence" value="ECO:0007669"/>
    <property type="project" value="InterPro"/>
</dbReference>
<reference evidence="2 3" key="1">
    <citation type="submission" date="2019-01" db="EMBL/GenBank/DDBJ databases">
        <title>Draft genome sequences of the type strains of six Macrococcus species.</title>
        <authorList>
            <person name="Mazhar S."/>
            <person name="Altermann E."/>
            <person name="Hill C."/>
            <person name="Mcauliffe O."/>
        </authorList>
    </citation>
    <scope>NUCLEOTIDE SEQUENCE [LARGE SCALE GENOMIC DNA]</scope>
    <source>
        <strain evidence="2 3">ATCC 51828</strain>
    </source>
</reference>
<sequence>MEKMKELFAEHKMKIGVLVVILLAGLFVYQSSLKPPVEPLETLAQEEKSIETTTEMPGKKEMMIDIKGAVKYAGVYAADDTKRVVDMLELAQPLKNADTEAVNLSLQLSDQMVIYVPYKGEVKEEKYMMYSQTAGGNSSSDSKIININTATESELQEIPGIGPKKAADILLYREQHNGFKSKEEMKEIKGIGDKTYVTLEPFIEL</sequence>
<feature type="domain" description="Helix-hairpin-helix DNA-binding motif class 1" evidence="1">
    <location>
        <begin position="153"/>
        <end position="172"/>
    </location>
</feature>
<dbReference type="InterPro" id="IPR010994">
    <property type="entry name" value="RuvA_2-like"/>
</dbReference>
<dbReference type="Gene3D" id="1.10.150.280">
    <property type="entry name" value="AF1531-like domain"/>
    <property type="match status" value="1"/>
</dbReference>
<dbReference type="SUPFAM" id="SSF47781">
    <property type="entry name" value="RuvA domain 2-like"/>
    <property type="match status" value="1"/>
</dbReference>
<dbReference type="PANTHER" id="PTHR21180">
    <property type="entry name" value="ENDONUCLEASE/EXONUCLEASE/PHOSPHATASE FAMILY DOMAIN-CONTAINING PROTEIN 1"/>
    <property type="match status" value="1"/>
</dbReference>
<organism evidence="2 3">
    <name type="scientific">Macrococcus carouselicus</name>
    <dbReference type="NCBI Taxonomy" id="69969"/>
    <lineage>
        <taxon>Bacteria</taxon>
        <taxon>Bacillati</taxon>
        <taxon>Bacillota</taxon>
        <taxon>Bacilli</taxon>
        <taxon>Bacillales</taxon>
        <taxon>Staphylococcaceae</taxon>
        <taxon>Macrococcus</taxon>
    </lineage>
</organism>
<accession>A0A9Q8CN81</accession>
<dbReference type="InterPro" id="IPR003583">
    <property type="entry name" value="Hlx-hairpin-Hlx_DNA-bd_motif"/>
</dbReference>
<dbReference type="GO" id="GO:0015627">
    <property type="term" value="C:type II protein secretion system complex"/>
    <property type="evidence" value="ECO:0007669"/>
    <property type="project" value="TreeGrafter"/>
</dbReference>